<comment type="caution">
    <text evidence="11">The sequence shown here is derived from an EMBL/GenBank/DDBJ whole genome shotgun (WGS) entry which is preliminary data.</text>
</comment>
<dbReference type="InterPro" id="IPR000225">
    <property type="entry name" value="Armadillo"/>
</dbReference>
<dbReference type="GO" id="GO:0061608">
    <property type="term" value="F:nuclear import signal receptor activity"/>
    <property type="evidence" value="ECO:0007669"/>
    <property type="project" value="InterPro"/>
</dbReference>
<evidence type="ECO:0000256" key="4">
    <source>
        <dbReference type="ARBA" id="ARBA00022737"/>
    </source>
</evidence>
<dbReference type="InterPro" id="IPR032413">
    <property type="entry name" value="Arm_3"/>
</dbReference>
<keyword evidence="5" id="KW-0647">Proteasome</keyword>
<dbReference type="InterPro" id="IPR048570">
    <property type="entry name" value="PSMD1_RPN2_N"/>
</dbReference>
<dbReference type="SUPFAM" id="SSF51735">
    <property type="entry name" value="NAD(P)-binding Rossmann-fold domains"/>
    <property type="match status" value="1"/>
</dbReference>
<feature type="region of interest" description="Disordered" evidence="9">
    <location>
        <begin position="813"/>
        <end position="874"/>
    </location>
</feature>
<dbReference type="InterPro" id="IPR040623">
    <property type="entry name" value="RPN2_C"/>
</dbReference>
<dbReference type="GO" id="GO:0051287">
    <property type="term" value="F:NAD binding"/>
    <property type="evidence" value="ECO:0007669"/>
    <property type="project" value="InterPro"/>
</dbReference>
<evidence type="ECO:0000313" key="11">
    <source>
        <dbReference type="EMBL" id="PPQ62759.1"/>
    </source>
</evidence>
<feature type="compositionally biased region" description="Polar residues" evidence="9">
    <location>
        <begin position="975"/>
        <end position="987"/>
    </location>
</feature>
<gene>
    <name evidence="11" type="ORF">CVT24_000453</name>
</gene>
<keyword evidence="12" id="KW-1185">Reference proteome</keyword>
<dbReference type="Proteomes" id="UP000284842">
    <property type="component" value="Unassembled WGS sequence"/>
</dbReference>
<dbReference type="SMART" id="SM00185">
    <property type="entry name" value="ARM"/>
    <property type="match status" value="5"/>
</dbReference>
<dbReference type="GO" id="GO:0016616">
    <property type="term" value="F:oxidoreductase activity, acting on the CH-OH group of donors, NAD or NADP as acceptor"/>
    <property type="evidence" value="ECO:0007669"/>
    <property type="project" value="InterPro"/>
</dbReference>
<dbReference type="CDD" id="cd12169">
    <property type="entry name" value="PGDH_like_1"/>
    <property type="match status" value="1"/>
</dbReference>
<name>A0A409VAC8_9AGAR</name>
<protein>
    <recommendedName>
        <fullName evidence="3">26S proteasome regulatory subunit RPN2</fullName>
    </recommendedName>
</protein>
<reference evidence="11 12" key="1">
    <citation type="journal article" date="2018" name="Evol. Lett.">
        <title>Horizontal gene cluster transfer increased hallucinogenic mushroom diversity.</title>
        <authorList>
            <person name="Reynolds H.T."/>
            <person name="Vijayakumar V."/>
            <person name="Gluck-Thaler E."/>
            <person name="Korotkin H.B."/>
            <person name="Matheny P.B."/>
            <person name="Slot J.C."/>
        </authorList>
    </citation>
    <scope>NUCLEOTIDE SEQUENCE [LARGE SCALE GENOMIC DNA]</scope>
    <source>
        <strain evidence="11 12">2629</strain>
    </source>
</reference>
<dbReference type="Pfam" id="PF00389">
    <property type="entry name" value="2-Hacid_dh"/>
    <property type="match status" value="1"/>
</dbReference>
<dbReference type="OrthoDB" id="261572at2759"/>
<feature type="compositionally biased region" description="Basic and acidic residues" evidence="9">
    <location>
        <begin position="826"/>
        <end position="848"/>
    </location>
</feature>
<evidence type="ECO:0000256" key="5">
    <source>
        <dbReference type="ARBA" id="ARBA00022942"/>
    </source>
</evidence>
<sequence>MVRPQSSAAGVLALLQEPDPIFKQHALKSLNTIVPQFWAEISEQITSIEALYESDQLPSSARNIAALIASKVYYFLGEYDEALSFALGAGSAFQAESRVPGSEEYVETMISKAIDQYIQARSDEQSGKTDKIDPRLASTIEGIFARCISEGELKQAIGIALEARRLDIISSIYSQTKDVSLLSYAMEGALDTGFPLSYRDQVLRFLFPLFPQLTARDGSPHAHALTRLLITLSDPDLTTPLLSSLVINEPLLAYQFAFDLVEGGSQDFLETLKSKLPAGDETTKPIYEKLKMILTGKESVKLYREFLRKNNQTDLLILKNTKDALEPRSSIYHTALTLQNAFMHAGTTSDVFLHENLEWLALASNWSKFSATAALGVIHKGYFEQGKTILSPYLPQASGESNIAGANFSEGGALYALGLINAGCGSDVTSYLREALRVAQNEVVQHGAALGLGVAGMASKSMEAFEDLKNVLFTDSAVAGEASGYAMGLVMLGTAASEPVREMLQYARDTQHEKIIRGLAMGVAFIFYGRQEEADETVKLLLAEKDPILRYGGVYTLALAYAGTSNNEAVRKLLHIAVSDTSDDVRRAAVTALAFLLFKNPSQVPRVVQLLSESYNPHVRCGATLALGIACAGTGLQDAVEILEPMTKDSVDFVKQGAFIALGMILIEQSEASSSSLASTRAKYAKIISDKHEDPMARFGAAIGQGFIDAGGRNVTISLQSRAGSSNTSAIVGMVLFCQFWYWYPLAHCASLSFSPTGIIGLNGDLKAPKFDYISNARPSLFAYPSSTKPPKKETVAKVATAVLSTTAKVKAREKKKAAAEGESMDTDKVEDADIEMKLDDSSPKDGDVSPITQSVANLPEESKASTSKGKKPEVAFELRPNFSRVTPAQLPYISFPPDGRYQPVRAVSSKTPLSKTGKAVIASSSTLGVGSEKYAGGGGILILTDLRPDEPSEFIEIETAVPAAAPAPATQQPLGSSSARPQTTGRHISLDDSAPEAAPPEPFEVSFLDLPSHRATLTLFHHIVTRLFFSPTNMSSLPTLPRVAILDDYQGVALQMADWSRLKDRVRIDVYRDTLLNEDDLVQRLEPYDIVCAMRERTKFFPTLLDKLPNLRLIATTGLRNLGIDVDYAKQKGIVVSGTRGGGHATLEHIWALILATVRYLVVEDNNIKSSVPQWQSKMPLGLAGRVLGLVGAGRLGAQTAKIAKAFNMRVIAWSPNLTPERAGDAGVEFVATKRELFEQSDIVSIHLVLSEKSKGIITKEDFALMKPTAFFINTSRGPLVDEAALLDAVNNERIAGAGLDVFDIEPLPLDHPLRTAKRVTLSPHTGYLTDSQYKIFWEDTVENIFLFLSLQPSVPLPIHNTADMEAGESRTMKARRDAYKAKGALKQDDLRRRREEQQVEIRRQKREENISKRRNFLPSAGAESDDEIGGGSWDPPLAEEMISGVFSDDPDRQLDATTKFRKLLSKEKNPPIERVIECGVVPRFVEFLKHGHSMLQFEAAWALTNIASGTAEHTQVVINAQAVPEFINLLSSSVLDVREQAVWALGNIAGDSPQCRDYVLQQGALRPLLTLLSENHKLSMLRNATWTLSNFCRGKQPQPDWELISPALTVLTKLIYSLDDEILIDACWAISYLSDGSNDKIQAVIESGVCRRLVDLLLHQSTSVQTPALRSGCIKPLCDLLTMMDNKIIQVALDGLDNILKIGEQDKLAAGPGAVNQYAMYVEEAGGMITIHNLQQHDNLEIYKKAFNIMEKYFPDDEDIDASISAPAVDASGAFAFHSDMSAPQGGFTFGQ</sequence>
<dbReference type="PROSITE" id="PS51214">
    <property type="entry name" value="IBB"/>
    <property type="match status" value="1"/>
</dbReference>
<dbReference type="Pfam" id="PF00514">
    <property type="entry name" value="Arm"/>
    <property type="match status" value="4"/>
</dbReference>
<dbReference type="InterPro" id="IPR006139">
    <property type="entry name" value="D-isomer_2_OHA_DH_cat_dom"/>
</dbReference>
<dbReference type="InterPro" id="IPR004155">
    <property type="entry name" value="PBS_lyase_HEAT"/>
</dbReference>
<dbReference type="Pfam" id="PF21505">
    <property type="entry name" value="RPN2_N"/>
    <property type="match status" value="1"/>
</dbReference>
<dbReference type="FunFam" id="1.25.10.10:FF:000017">
    <property type="entry name" value="26S proteasome non-ATPase regulatory subunit 1"/>
    <property type="match status" value="1"/>
</dbReference>
<feature type="compositionally biased region" description="Basic and acidic residues" evidence="9">
    <location>
        <begin position="1386"/>
        <end position="1413"/>
    </location>
</feature>
<organism evidence="11 12">
    <name type="scientific">Panaeolus cyanescens</name>
    <dbReference type="NCBI Taxonomy" id="181874"/>
    <lineage>
        <taxon>Eukaryota</taxon>
        <taxon>Fungi</taxon>
        <taxon>Dikarya</taxon>
        <taxon>Basidiomycota</taxon>
        <taxon>Agaricomycotina</taxon>
        <taxon>Agaricomycetes</taxon>
        <taxon>Agaricomycetidae</taxon>
        <taxon>Agaricales</taxon>
        <taxon>Agaricineae</taxon>
        <taxon>Galeropsidaceae</taxon>
        <taxon>Panaeolus</taxon>
    </lineage>
</organism>
<evidence type="ECO:0000313" key="12">
    <source>
        <dbReference type="Proteomes" id="UP000284842"/>
    </source>
</evidence>
<dbReference type="InterPro" id="IPR002652">
    <property type="entry name" value="Importin-a_IBB"/>
</dbReference>
<proteinExistence type="inferred from homology"/>
<dbReference type="Gene3D" id="1.20.5.690">
    <property type="entry name" value="Importin-alpha, importin-beta-binding domain"/>
    <property type="match status" value="1"/>
</dbReference>
<dbReference type="EMBL" id="NHTK01006137">
    <property type="protein sequence ID" value="PPQ62759.1"/>
    <property type="molecule type" value="Genomic_DNA"/>
</dbReference>
<dbReference type="SUPFAM" id="SSF48371">
    <property type="entry name" value="ARM repeat"/>
    <property type="match status" value="2"/>
</dbReference>
<dbReference type="STRING" id="181874.A0A409VAC8"/>
<evidence type="ECO:0000256" key="2">
    <source>
        <dbReference type="ARBA" id="ARBA00006308"/>
    </source>
</evidence>
<feature type="repeat" description="ARM" evidence="7">
    <location>
        <begin position="1523"/>
        <end position="1565"/>
    </location>
</feature>
<feature type="region of interest" description="Disordered" evidence="9">
    <location>
        <begin position="966"/>
        <end position="997"/>
    </location>
</feature>
<evidence type="ECO:0000256" key="1">
    <source>
        <dbReference type="ARBA" id="ARBA00002187"/>
    </source>
</evidence>
<dbReference type="GO" id="GO:0008540">
    <property type="term" value="C:proteasome regulatory particle, base subcomplex"/>
    <property type="evidence" value="ECO:0007669"/>
    <property type="project" value="TreeGrafter"/>
</dbReference>
<feature type="domain" description="IBB" evidence="10">
    <location>
        <begin position="1361"/>
        <end position="1425"/>
    </location>
</feature>
<evidence type="ECO:0000256" key="6">
    <source>
        <dbReference type="ARBA" id="ARBA00023002"/>
    </source>
</evidence>
<evidence type="ECO:0000259" key="10">
    <source>
        <dbReference type="PROSITE" id="PS51214"/>
    </source>
</evidence>
<keyword evidence="8" id="KW-0813">Transport</keyword>
<dbReference type="GO" id="GO:0006606">
    <property type="term" value="P:protein import into nucleus"/>
    <property type="evidence" value="ECO:0007669"/>
    <property type="project" value="InterPro"/>
</dbReference>
<dbReference type="Pfam" id="PF16186">
    <property type="entry name" value="Arm_3"/>
    <property type="match status" value="1"/>
</dbReference>
<keyword evidence="4" id="KW-0677">Repeat</keyword>
<dbReference type="GO" id="GO:0005634">
    <property type="term" value="C:nucleus"/>
    <property type="evidence" value="ECO:0007669"/>
    <property type="project" value="TreeGrafter"/>
</dbReference>
<accession>A0A409VAC8</accession>
<dbReference type="GO" id="GO:0034515">
    <property type="term" value="C:proteasome storage granule"/>
    <property type="evidence" value="ECO:0007669"/>
    <property type="project" value="TreeGrafter"/>
</dbReference>
<comment type="function">
    <text evidence="1">Acts as a regulatory subunit of the 26S proteasome which is involved in the ATP-dependent degradation of ubiquitinated proteins.</text>
</comment>
<dbReference type="Pfam" id="PF18004">
    <property type="entry name" value="RPN2_C"/>
    <property type="match status" value="1"/>
</dbReference>
<evidence type="ECO:0000256" key="9">
    <source>
        <dbReference type="SAM" id="MobiDB-lite"/>
    </source>
</evidence>
<dbReference type="PROSITE" id="PS50176">
    <property type="entry name" value="ARM_REPEAT"/>
    <property type="match status" value="1"/>
</dbReference>
<dbReference type="SMART" id="SM00567">
    <property type="entry name" value="EZ_HEAT"/>
    <property type="match status" value="4"/>
</dbReference>
<dbReference type="Pfam" id="PF02826">
    <property type="entry name" value="2-Hacid_dh_C"/>
    <property type="match status" value="1"/>
</dbReference>
<dbReference type="Gene3D" id="1.25.10.10">
    <property type="entry name" value="Leucine-rich Repeat Variant"/>
    <property type="match status" value="2"/>
</dbReference>
<evidence type="ECO:0000256" key="8">
    <source>
        <dbReference type="PROSITE-ProRule" id="PRU00561"/>
    </source>
</evidence>
<dbReference type="InterPro" id="IPR016024">
    <property type="entry name" value="ARM-type_fold"/>
</dbReference>
<dbReference type="PANTHER" id="PTHR10943:SF2">
    <property type="entry name" value="26S PROTEASOME NON-ATPASE REGULATORY SUBUNIT 1"/>
    <property type="match status" value="1"/>
</dbReference>
<dbReference type="InterPro" id="IPR011989">
    <property type="entry name" value="ARM-like"/>
</dbReference>
<comment type="similarity">
    <text evidence="2">Belongs to the proteasome subunit S1 family.</text>
</comment>
<dbReference type="Pfam" id="PF01749">
    <property type="entry name" value="IBB"/>
    <property type="match status" value="1"/>
</dbReference>
<evidence type="ECO:0000256" key="7">
    <source>
        <dbReference type="PROSITE-ProRule" id="PRU00259"/>
    </source>
</evidence>
<dbReference type="GO" id="GO:0043161">
    <property type="term" value="P:proteasome-mediated ubiquitin-dependent protein catabolic process"/>
    <property type="evidence" value="ECO:0007669"/>
    <property type="project" value="TreeGrafter"/>
</dbReference>
<keyword evidence="6" id="KW-0560">Oxidoreductase</keyword>
<dbReference type="InterPro" id="IPR036291">
    <property type="entry name" value="NAD(P)-bd_dom_sf"/>
</dbReference>
<dbReference type="InterPro" id="IPR029753">
    <property type="entry name" value="D-isomer_DH_CS"/>
</dbReference>
<dbReference type="SUPFAM" id="SSF52283">
    <property type="entry name" value="Formate/glycerate dehydrogenase catalytic domain-like"/>
    <property type="match status" value="1"/>
</dbReference>
<dbReference type="PANTHER" id="PTHR10943">
    <property type="entry name" value="26S PROTEASOME NON-ATPASE REGULATORY SUBUNIT"/>
    <property type="match status" value="1"/>
</dbReference>
<dbReference type="InterPro" id="IPR006140">
    <property type="entry name" value="D-isomer_DH_NAD-bd"/>
</dbReference>
<feature type="region of interest" description="Disordered" evidence="9">
    <location>
        <begin position="1386"/>
        <end position="1433"/>
    </location>
</feature>
<evidence type="ECO:0000256" key="3">
    <source>
        <dbReference type="ARBA" id="ARBA00015684"/>
    </source>
</evidence>
<dbReference type="FunCoup" id="A0A409VAC8">
    <property type="interactions" value="750"/>
</dbReference>
<dbReference type="InterPro" id="IPR036975">
    <property type="entry name" value="Importin-a_IBB_sf"/>
</dbReference>
<dbReference type="InParanoid" id="A0A409VAC8"/>
<dbReference type="PROSITE" id="PS00671">
    <property type="entry name" value="D_2_HYDROXYACID_DH_3"/>
    <property type="match status" value="1"/>
</dbReference>
<dbReference type="Gene3D" id="3.40.50.720">
    <property type="entry name" value="NAD(P)-binding Rossmann-like Domain"/>
    <property type="match status" value="2"/>
</dbReference>
<dbReference type="Pfam" id="PF13646">
    <property type="entry name" value="HEAT_2"/>
    <property type="match status" value="1"/>
</dbReference>